<name>A0A0Q0XM49_9FLAO</name>
<dbReference type="GO" id="GO:0000175">
    <property type="term" value="F:3'-5'-RNA exonuclease activity"/>
    <property type="evidence" value="ECO:0007669"/>
    <property type="project" value="TreeGrafter"/>
</dbReference>
<dbReference type="InterPro" id="IPR036691">
    <property type="entry name" value="Endo/exonu/phosph_ase_sf"/>
</dbReference>
<dbReference type="CDD" id="cd09083">
    <property type="entry name" value="EEP-1"/>
    <property type="match status" value="1"/>
</dbReference>
<dbReference type="PANTHER" id="PTHR12121">
    <property type="entry name" value="CARBON CATABOLITE REPRESSOR PROTEIN 4"/>
    <property type="match status" value="1"/>
</dbReference>
<feature type="domain" description="Endonuclease/exonuclease/phosphatase" evidence="2">
    <location>
        <begin position="25"/>
        <end position="268"/>
    </location>
</feature>
<reference evidence="3 4" key="1">
    <citation type="submission" date="2015-04" db="EMBL/GenBank/DDBJ databases">
        <title>Complete genome of flavobacterium.</title>
        <authorList>
            <person name="Kwon Y.M."/>
            <person name="Kim S.-J."/>
        </authorList>
    </citation>
    <scope>NUCLEOTIDE SEQUENCE [LARGE SCALE GENOMIC DNA]</scope>
    <source>
        <strain evidence="3 4">DK169</strain>
    </source>
</reference>
<dbReference type="RefSeq" id="WP_055394583.1">
    <property type="nucleotide sequence ID" value="NZ_LCTZ01000002.1"/>
</dbReference>
<dbReference type="EMBL" id="LCTZ01000002">
    <property type="protein sequence ID" value="KQC30098.1"/>
    <property type="molecule type" value="Genomic_DNA"/>
</dbReference>
<dbReference type="AlphaFoldDB" id="A0A0Q0XM49"/>
<dbReference type="Gene3D" id="3.60.10.10">
    <property type="entry name" value="Endonuclease/exonuclease/phosphatase"/>
    <property type="match status" value="1"/>
</dbReference>
<protein>
    <submittedName>
        <fullName evidence="3">Endonuclease/exonuclease/phosphatase</fullName>
    </submittedName>
</protein>
<dbReference type="Proteomes" id="UP000050827">
    <property type="component" value="Unassembled WGS sequence"/>
</dbReference>
<evidence type="ECO:0000313" key="3">
    <source>
        <dbReference type="EMBL" id="KQC30098.1"/>
    </source>
</evidence>
<keyword evidence="3" id="KW-0255">Endonuclease</keyword>
<dbReference type="OrthoDB" id="9793162at2"/>
<keyword evidence="1" id="KW-0732">Signal</keyword>
<dbReference type="STRING" id="346185.AAY42_09575"/>
<proteinExistence type="predicted"/>
<organism evidence="3 4">
    <name type="scientific">Flagellimonas eckloniae</name>
    <dbReference type="NCBI Taxonomy" id="346185"/>
    <lineage>
        <taxon>Bacteria</taxon>
        <taxon>Pseudomonadati</taxon>
        <taxon>Bacteroidota</taxon>
        <taxon>Flavobacteriia</taxon>
        <taxon>Flavobacteriales</taxon>
        <taxon>Flavobacteriaceae</taxon>
        <taxon>Flagellimonas</taxon>
    </lineage>
</organism>
<evidence type="ECO:0000259" key="2">
    <source>
        <dbReference type="Pfam" id="PF03372"/>
    </source>
</evidence>
<gene>
    <name evidence="3" type="ORF">AAY42_09575</name>
</gene>
<comment type="caution">
    <text evidence="3">The sequence shown here is derived from an EMBL/GenBank/DDBJ whole genome shotgun (WGS) entry which is preliminary data.</text>
</comment>
<accession>A0A0Q0XM49</accession>
<keyword evidence="3" id="KW-0269">Exonuclease</keyword>
<keyword evidence="3" id="KW-0540">Nuclease</keyword>
<dbReference type="InterPro" id="IPR005135">
    <property type="entry name" value="Endo/exonuclease/phosphatase"/>
</dbReference>
<feature type="chain" id="PRO_5006186603" evidence="1">
    <location>
        <begin position="20"/>
        <end position="279"/>
    </location>
</feature>
<dbReference type="GO" id="GO:0004519">
    <property type="term" value="F:endonuclease activity"/>
    <property type="evidence" value="ECO:0007669"/>
    <property type="project" value="UniProtKB-KW"/>
</dbReference>
<sequence length="279" mass="32442">MKNPIVLCLLICYVQTSFAQSFDLLTYNIKYDNPRDSLNNWDNRKDFLISQLNFYAPDIFGTQEGLKHQLHDIKNGLKDYAFFGVGRDNGDEEGEFTAIFYNMEKFTLLFEDTFWLSKTPEKPSKAWDAALPRICTYGLFKTKKDNRQFYVFNTHFDHVGVEAREESAKLILNKIEELNSNDLPVILMGDFNLESTSEAIQNILKSFTDTHIKTDIKEQGVYGTFNRFDTTVAAKRRIDYIFITQNSLDVLKNSILIESMDGRYPSDHFPVYSELKFKD</sequence>
<keyword evidence="4" id="KW-1185">Reference proteome</keyword>
<dbReference type="PANTHER" id="PTHR12121:SF36">
    <property type="entry name" value="ENDONUCLEASE_EXONUCLEASE_PHOSPHATASE DOMAIN-CONTAINING PROTEIN"/>
    <property type="match status" value="1"/>
</dbReference>
<dbReference type="InterPro" id="IPR050410">
    <property type="entry name" value="CCR4/nocturin_mRNA_transcr"/>
</dbReference>
<feature type="signal peptide" evidence="1">
    <location>
        <begin position="1"/>
        <end position="19"/>
    </location>
</feature>
<evidence type="ECO:0000313" key="4">
    <source>
        <dbReference type="Proteomes" id="UP000050827"/>
    </source>
</evidence>
<evidence type="ECO:0000256" key="1">
    <source>
        <dbReference type="SAM" id="SignalP"/>
    </source>
</evidence>
<dbReference type="Pfam" id="PF03372">
    <property type="entry name" value="Exo_endo_phos"/>
    <property type="match status" value="1"/>
</dbReference>
<keyword evidence="3" id="KW-0378">Hydrolase</keyword>
<dbReference type="PATRIC" id="fig|1547436.3.peg.1970"/>
<dbReference type="SUPFAM" id="SSF56219">
    <property type="entry name" value="DNase I-like"/>
    <property type="match status" value="1"/>
</dbReference>